<dbReference type="InterPro" id="IPR020578">
    <property type="entry name" value="Aminotrans_V_PyrdxlP_BS"/>
</dbReference>
<dbReference type="GO" id="GO:0008483">
    <property type="term" value="F:transaminase activity"/>
    <property type="evidence" value="ECO:0007669"/>
    <property type="project" value="UniProtKB-KW"/>
</dbReference>
<dbReference type="InterPro" id="IPR015422">
    <property type="entry name" value="PyrdxlP-dep_Trfase_small"/>
</dbReference>
<dbReference type="PANTHER" id="PTHR43686">
    <property type="entry name" value="SULFURTRANSFERASE-RELATED"/>
    <property type="match status" value="1"/>
</dbReference>
<gene>
    <name evidence="6" type="ORF">AB4874_13800</name>
</gene>
<evidence type="ECO:0000313" key="7">
    <source>
        <dbReference type="Proteomes" id="UP001557465"/>
    </source>
</evidence>
<dbReference type="Gene3D" id="3.90.1150.10">
    <property type="entry name" value="Aspartate Aminotransferase, domain 1"/>
    <property type="match status" value="1"/>
</dbReference>
<dbReference type="SUPFAM" id="SSF53383">
    <property type="entry name" value="PLP-dependent transferases"/>
    <property type="match status" value="1"/>
</dbReference>
<evidence type="ECO:0000313" key="6">
    <source>
        <dbReference type="EMBL" id="MEX1662715.1"/>
    </source>
</evidence>
<evidence type="ECO:0000256" key="3">
    <source>
        <dbReference type="RuleBase" id="RU004075"/>
    </source>
</evidence>
<name>A0ABV3TMA3_9RHOB</name>
<sequence>MTPVLAASKHSAAADLGTEALIARIRDSVIGERTTMPGPYGARPLVYADFIASGRALGFLEEAIAQTVLPLYGNTHTETSVTGRETTALREEARQIIAKALGAGPQHAVIFTGTGATAAIDRLVRGMGIEALVRAGQAPVVFVGPYEHHSNDLPWRESGAVIERIGLTATGQIDLEHLNARLGAHPGPGLKIGAFSAASNVTGIRTDLSAVARLLHQHGARFVCDFAAAAPYIDMRLQLDGVDAQARIDAIVYSSHKFIGGPGASGVLVAEKSLFTTARPGVTGGGTVSYVTADHHSYVRDIERREEAGTPGIIGDIRAGAVMALKQAVGAPEIERREHALVSAALQQLAQAPGVEVLGPLEHERIGVVSFNITANGRRLHYGFVVALLNDLFGIQARGGCSCAGPYGHDLLGISAQTSRAYEGAIARGHSLMRPGWVRLGYNYFFDAETADYLTQAILFIAENGARFLCDYEVDTVNGIWRHRAGRGTVSASLGAFWAQPERPEAQKLHDLARYYDLAQELADARALPDLGRAAVFDADCEALRDFWMPQDVGAQPAATSASRAVADAQRAKA</sequence>
<dbReference type="Pfam" id="PF00266">
    <property type="entry name" value="Aminotran_5"/>
    <property type="match status" value="1"/>
</dbReference>
<dbReference type="InterPro" id="IPR015421">
    <property type="entry name" value="PyrdxlP-dep_Trfase_major"/>
</dbReference>
<dbReference type="InterPro" id="IPR015424">
    <property type="entry name" value="PyrdxlP-dep_Trfase"/>
</dbReference>
<dbReference type="EMBL" id="JBFRYC010000008">
    <property type="protein sequence ID" value="MEX1662715.1"/>
    <property type="molecule type" value="Genomic_DNA"/>
</dbReference>
<dbReference type="Gene3D" id="3.40.640.10">
    <property type="entry name" value="Type I PLP-dependent aspartate aminotransferase-like (Major domain)"/>
    <property type="match status" value="1"/>
</dbReference>
<feature type="domain" description="Aminotransferase class V" evidence="5">
    <location>
        <begin position="62"/>
        <end position="408"/>
    </location>
</feature>
<comment type="cofactor">
    <cofactor evidence="1 4">
        <name>pyridoxal 5'-phosphate</name>
        <dbReference type="ChEBI" id="CHEBI:597326"/>
    </cofactor>
</comment>
<evidence type="ECO:0000259" key="5">
    <source>
        <dbReference type="Pfam" id="PF00266"/>
    </source>
</evidence>
<evidence type="ECO:0000256" key="4">
    <source>
        <dbReference type="RuleBase" id="RU004504"/>
    </source>
</evidence>
<reference evidence="6 7" key="1">
    <citation type="journal article" date="2011" name="Int. J. Syst. Evol. Microbiol.">
        <title>Zhongshania antarctica gen. nov., sp. nov. and Zhongshania guokunii sp. nov., gammaproteobacteria respectively isolated from coastal attached (fast) ice and surface seawater of the Antarctic.</title>
        <authorList>
            <person name="Li H.J."/>
            <person name="Zhang X.Y."/>
            <person name="Chen C.X."/>
            <person name="Zhang Y.J."/>
            <person name="Gao Z.M."/>
            <person name="Yu Y."/>
            <person name="Chen X.L."/>
            <person name="Chen B."/>
            <person name="Zhang Y.Z."/>
        </authorList>
    </citation>
    <scope>NUCLEOTIDE SEQUENCE [LARGE SCALE GENOMIC DNA]</scope>
    <source>
        <strain evidence="6 7">15-R06ZXC-3</strain>
    </source>
</reference>
<dbReference type="Proteomes" id="UP001557465">
    <property type="component" value="Unassembled WGS sequence"/>
</dbReference>
<dbReference type="RefSeq" id="WP_368392417.1">
    <property type="nucleotide sequence ID" value="NZ_JBFRYC010000008.1"/>
</dbReference>
<keyword evidence="2" id="KW-0663">Pyridoxal phosphate</keyword>
<accession>A0ABV3TMA3</accession>
<comment type="caution">
    <text evidence="6">The sequence shown here is derived from an EMBL/GenBank/DDBJ whole genome shotgun (WGS) entry which is preliminary data.</text>
</comment>
<protein>
    <submittedName>
        <fullName evidence="6">Aminotransferase class V-fold PLP-dependent enzyme</fullName>
    </submittedName>
</protein>
<organism evidence="6 7">
    <name type="scientific">Thioclava arctica</name>
    <dbReference type="NCBI Taxonomy" id="3238301"/>
    <lineage>
        <taxon>Bacteria</taxon>
        <taxon>Pseudomonadati</taxon>
        <taxon>Pseudomonadota</taxon>
        <taxon>Alphaproteobacteria</taxon>
        <taxon>Rhodobacterales</taxon>
        <taxon>Paracoccaceae</taxon>
        <taxon>Thioclava</taxon>
    </lineage>
</organism>
<comment type="similarity">
    <text evidence="3">Belongs to the class-V pyridoxal-phosphate-dependent aminotransferase family.</text>
</comment>
<keyword evidence="6" id="KW-0032">Aminotransferase</keyword>
<dbReference type="PROSITE" id="PS00595">
    <property type="entry name" value="AA_TRANSFER_CLASS_5"/>
    <property type="match status" value="1"/>
</dbReference>
<dbReference type="PANTHER" id="PTHR43686:SF1">
    <property type="entry name" value="AMINOTRAN_5 DOMAIN-CONTAINING PROTEIN"/>
    <property type="match status" value="1"/>
</dbReference>
<keyword evidence="7" id="KW-1185">Reference proteome</keyword>
<proteinExistence type="inferred from homology"/>
<evidence type="ECO:0000256" key="1">
    <source>
        <dbReference type="ARBA" id="ARBA00001933"/>
    </source>
</evidence>
<keyword evidence="6" id="KW-0808">Transferase</keyword>
<dbReference type="InterPro" id="IPR000192">
    <property type="entry name" value="Aminotrans_V_dom"/>
</dbReference>
<evidence type="ECO:0000256" key="2">
    <source>
        <dbReference type="ARBA" id="ARBA00022898"/>
    </source>
</evidence>